<evidence type="ECO:0000256" key="5">
    <source>
        <dbReference type="ARBA" id="ARBA00023172"/>
    </source>
</evidence>
<evidence type="ECO:0000256" key="1">
    <source>
        <dbReference type="ARBA" id="ARBA00003065"/>
    </source>
</evidence>
<dbReference type="SUPFAM" id="SSF57863">
    <property type="entry name" value="ArfGap/RecO-like zinc finger"/>
    <property type="match status" value="1"/>
</dbReference>
<dbReference type="InterPro" id="IPR042242">
    <property type="entry name" value="RecO_C"/>
</dbReference>
<protein>
    <recommendedName>
        <fullName evidence="3 8">DNA repair protein RecO</fullName>
    </recommendedName>
    <alternativeName>
        <fullName evidence="7 8">Recombination protein O</fullName>
    </alternativeName>
</protein>
<dbReference type="InterPro" id="IPR012340">
    <property type="entry name" value="NA-bd_OB-fold"/>
</dbReference>
<evidence type="ECO:0000256" key="2">
    <source>
        <dbReference type="ARBA" id="ARBA00007452"/>
    </source>
</evidence>
<gene>
    <name evidence="8 10" type="primary">recO</name>
    <name evidence="10" type="ORF">Loak_1777</name>
</gene>
<dbReference type="InterPro" id="IPR003717">
    <property type="entry name" value="RecO"/>
</dbReference>
<dbReference type="Pfam" id="PF02565">
    <property type="entry name" value="RecO_C"/>
    <property type="match status" value="1"/>
</dbReference>
<dbReference type="GO" id="GO:0043590">
    <property type="term" value="C:bacterial nucleoid"/>
    <property type="evidence" value="ECO:0007669"/>
    <property type="project" value="TreeGrafter"/>
</dbReference>
<evidence type="ECO:0000256" key="7">
    <source>
        <dbReference type="ARBA" id="ARBA00033409"/>
    </source>
</evidence>
<accession>A0A0W0X0L4</accession>
<evidence type="ECO:0000256" key="8">
    <source>
        <dbReference type="HAMAP-Rule" id="MF_00201"/>
    </source>
</evidence>
<evidence type="ECO:0000313" key="10">
    <source>
        <dbReference type="EMBL" id="KTD38101.1"/>
    </source>
</evidence>
<dbReference type="PATRIC" id="fig|29423.5.peg.1862"/>
<evidence type="ECO:0000259" key="9">
    <source>
        <dbReference type="Pfam" id="PF11967"/>
    </source>
</evidence>
<dbReference type="PANTHER" id="PTHR33991:SF1">
    <property type="entry name" value="DNA REPAIR PROTEIN RECO"/>
    <property type="match status" value="1"/>
</dbReference>
<organism evidence="10 11">
    <name type="scientific">Legionella oakridgensis</name>
    <dbReference type="NCBI Taxonomy" id="29423"/>
    <lineage>
        <taxon>Bacteria</taxon>
        <taxon>Pseudomonadati</taxon>
        <taxon>Pseudomonadota</taxon>
        <taxon>Gammaproteobacteria</taxon>
        <taxon>Legionellales</taxon>
        <taxon>Legionellaceae</taxon>
        <taxon>Legionella</taxon>
    </lineage>
</organism>
<feature type="domain" description="DNA replication/recombination mediator RecO N-terminal" evidence="9">
    <location>
        <begin position="7"/>
        <end position="73"/>
    </location>
</feature>
<dbReference type="PANTHER" id="PTHR33991">
    <property type="entry name" value="DNA REPAIR PROTEIN RECO"/>
    <property type="match status" value="1"/>
</dbReference>
<dbReference type="InterPro" id="IPR022572">
    <property type="entry name" value="DNA_rep/recomb_RecO_N"/>
</dbReference>
<keyword evidence="6 8" id="KW-0234">DNA repair</keyword>
<evidence type="ECO:0000256" key="3">
    <source>
        <dbReference type="ARBA" id="ARBA00021310"/>
    </source>
</evidence>
<dbReference type="InterPro" id="IPR037278">
    <property type="entry name" value="ARFGAP/RecO"/>
</dbReference>
<dbReference type="GO" id="GO:0006302">
    <property type="term" value="P:double-strand break repair"/>
    <property type="evidence" value="ECO:0007669"/>
    <property type="project" value="TreeGrafter"/>
</dbReference>
<sequence length="229" mass="26458">MIIDALHAWVLHKRWIGDTSALVTFFTFEQGIITSTCKGGRTPKKQALLQEFTPLWLAINQQGNHCYVRQIEMMTAPLQLTGHGLFAALYVNELLYYFLRPNDESAKLYKAYESLLNALLVAQDRIEIEMALRRFEWMLLVCCGYSMSLTYDIDGRLILADRCYQLLNGEGFVEAKNGVSGRHIIAFSQDKFDDVETLKAVKWMMRRTIEFVLDGKPIRSRKLYQSLRT</sequence>
<dbReference type="EMBL" id="LNYP01000029">
    <property type="protein sequence ID" value="KTD38101.1"/>
    <property type="molecule type" value="Genomic_DNA"/>
</dbReference>
<keyword evidence="5 8" id="KW-0233">DNA recombination</keyword>
<comment type="caution">
    <text evidence="10">The sequence shown here is derived from an EMBL/GenBank/DDBJ whole genome shotgun (WGS) entry which is preliminary data.</text>
</comment>
<dbReference type="AlphaFoldDB" id="A0A0W0X0L4"/>
<evidence type="ECO:0000256" key="4">
    <source>
        <dbReference type="ARBA" id="ARBA00022763"/>
    </source>
</evidence>
<reference evidence="10 11" key="1">
    <citation type="submission" date="2015-11" db="EMBL/GenBank/DDBJ databases">
        <title>Genomic analysis of 38 Legionella species identifies large and diverse effector repertoires.</title>
        <authorList>
            <person name="Burstein D."/>
            <person name="Amaro F."/>
            <person name="Zusman T."/>
            <person name="Lifshitz Z."/>
            <person name="Cohen O."/>
            <person name="Gilbert J.A."/>
            <person name="Pupko T."/>
            <person name="Shuman H.A."/>
            <person name="Segal G."/>
        </authorList>
    </citation>
    <scope>NUCLEOTIDE SEQUENCE [LARGE SCALE GENOMIC DNA]</scope>
    <source>
        <strain evidence="10 11">Oak Ridge-10</strain>
    </source>
</reference>
<dbReference type="SUPFAM" id="SSF50249">
    <property type="entry name" value="Nucleic acid-binding proteins"/>
    <property type="match status" value="1"/>
</dbReference>
<evidence type="ECO:0000256" key="6">
    <source>
        <dbReference type="ARBA" id="ARBA00023204"/>
    </source>
</evidence>
<dbReference type="HAMAP" id="MF_00201">
    <property type="entry name" value="RecO"/>
    <property type="match status" value="1"/>
</dbReference>
<dbReference type="Gene3D" id="1.20.1440.120">
    <property type="entry name" value="Recombination protein O, C-terminal domain"/>
    <property type="match status" value="1"/>
</dbReference>
<dbReference type="RefSeq" id="WP_025385446.1">
    <property type="nucleotide sequence ID" value="NZ_LCUA01000002.1"/>
</dbReference>
<comment type="function">
    <text evidence="1 8">Involved in DNA repair and RecF pathway recombination.</text>
</comment>
<evidence type="ECO:0000313" key="11">
    <source>
        <dbReference type="Proteomes" id="UP000054858"/>
    </source>
</evidence>
<comment type="similarity">
    <text evidence="2 8">Belongs to the RecO family.</text>
</comment>
<dbReference type="Pfam" id="PF11967">
    <property type="entry name" value="RecO_N"/>
    <property type="match status" value="1"/>
</dbReference>
<dbReference type="Proteomes" id="UP000054858">
    <property type="component" value="Unassembled WGS sequence"/>
</dbReference>
<dbReference type="Gene3D" id="2.40.50.140">
    <property type="entry name" value="Nucleic acid-binding proteins"/>
    <property type="match status" value="1"/>
</dbReference>
<dbReference type="GO" id="GO:0006310">
    <property type="term" value="P:DNA recombination"/>
    <property type="evidence" value="ECO:0007669"/>
    <property type="project" value="UniProtKB-UniRule"/>
</dbReference>
<name>A0A0W0X0L4_9GAMM</name>
<proteinExistence type="inferred from homology"/>
<dbReference type="NCBIfam" id="TIGR00613">
    <property type="entry name" value="reco"/>
    <property type="match status" value="1"/>
</dbReference>
<keyword evidence="4 8" id="KW-0227">DNA damage</keyword>